<dbReference type="Proteomes" id="UP001595858">
    <property type="component" value="Unassembled WGS sequence"/>
</dbReference>
<organism evidence="2 3">
    <name type="scientific">Streptomonospora arabica</name>
    <dbReference type="NCBI Taxonomy" id="412417"/>
    <lineage>
        <taxon>Bacteria</taxon>
        <taxon>Bacillati</taxon>
        <taxon>Actinomycetota</taxon>
        <taxon>Actinomycetes</taxon>
        <taxon>Streptosporangiales</taxon>
        <taxon>Nocardiopsidaceae</taxon>
        <taxon>Streptomonospora</taxon>
    </lineage>
</organism>
<proteinExistence type="predicted"/>
<feature type="compositionally biased region" description="Low complexity" evidence="1">
    <location>
        <begin position="162"/>
        <end position="177"/>
    </location>
</feature>
<dbReference type="EMBL" id="JBHSIY010000008">
    <property type="protein sequence ID" value="MFC4867100.1"/>
    <property type="molecule type" value="Genomic_DNA"/>
</dbReference>
<comment type="caution">
    <text evidence="2">The sequence shown here is derived from an EMBL/GenBank/DDBJ whole genome shotgun (WGS) entry which is preliminary data.</text>
</comment>
<sequence>MPSELDEHHQRLYSASARMMWEQGPPAWRGDRWPTARRDAWRDLEAALSASPPAPVADVPADPARYLVSGRAPDARAVPLAAAVGTWEARFDADPVPPEPGTGVPAEGAVAIAAVWQTLICDLLDELAQRLAPGRPPCVITGDSAELADEIRALGGALRTAAEGAAAPSPAAAPAPAGDGGDREPERPVTGEGFARLRAVALAAARSMPTRAEAERAGDFTVRAAACAAAEDLTRVAEGGTAPQWRERRAGIDPSRHLVQGYRWSGGAARPTSFGQAAAGLRADRAGPSARPLDPADAPAWRTAAAEGTSVLLSPTAALIAAELLAELAARLTPGTRSGTVPLTGLAVHDFVKGRFRRAFIVA</sequence>
<protein>
    <submittedName>
        <fullName evidence="2">Uncharacterized protein</fullName>
    </submittedName>
</protein>
<accession>A0ABV9SLN2</accession>
<feature type="compositionally biased region" description="Basic and acidic residues" evidence="1">
    <location>
        <begin position="180"/>
        <end position="189"/>
    </location>
</feature>
<name>A0ABV9SLN2_9ACTN</name>
<reference evidence="3" key="1">
    <citation type="journal article" date="2019" name="Int. J. Syst. Evol. Microbiol.">
        <title>The Global Catalogue of Microorganisms (GCM) 10K type strain sequencing project: providing services to taxonomists for standard genome sequencing and annotation.</title>
        <authorList>
            <consortium name="The Broad Institute Genomics Platform"/>
            <consortium name="The Broad Institute Genome Sequencing Center for Infectious Disease"/>
            <person name="Wu L."/>
            <person name="Ma J."/>
        </authorList>
    </citation>
    <scope>NUCLEOTIDE SEQUENCE [LARGE SCALE GENOMIC DNA]</scope>
    <source>
        <strain evidence="3">CGMCC 4.7304</strain>
    </source>
</reference>
<keyword evidence="3" id="KW-1185">Reference proteome</keyword>
<evidence type="ECO:0000256" key="1">
    <source>
        <dbReference type="SAM" id="MobiDB-lite"/>
    </source>
</evidence>
<dbReference type="RefSeq" id="WP_344147290.1">
    <property type="nucleotide sequence ID" value="NZ_BAAAQI010000020.1"/>
</dbReference>
<evidence type="ECO:0000313" key="3">
    <source>
        <dbReference type="Proteomes" id="UP001595858"/>
    </source>
</evidence>
<evidence type="ECO:0000313" key="2">
    <source>
        <dbReference type="EMBL" id="MFC4867100.1"/>
    </source>
</evidence>
<feature type="region of interest" description="Disordered" evidence="1">
    <location>
        <begin position="162"/>
        <end position="189"/>
    </location>
</feature>
<gene>
    <name evidence="2" type="ORF">ACFPCZ_10705</name>
</gene>